<reference evidence="3 4" key="1">
    <citation type="submission" date="2023-09" db="EMBL/GenBank/DDBJ databases">
        <authorList>
            <person name="Rey-Velasco X."/>
        </authorList>
    </citation>
    <scope>NUCLEOTIDE SEQUENCE [LARGE SCALE GENOMIC DNA]</scope>
    <source>
        <strain evidence="3 4">F225</strain>
    </source>
</reference>
<keyword evidence="3" id="KW-0328">Glycosyltransferase</keyword>
<comment type="caution">
    <text evidence="3">The sequence shown here is derived from an EMBL/GenBank/DDBJ whole genome shotgun (WGS) entry which is preliminary data.</text>
</comment>
<dbReference type="EMBL" id="JAVRHN010000012">
    <property type="protein sequence ID" value="MDT0687640.1"/>
    <property type="molecule type" value="Genomic_DNA"/>
</dbReference>
<dbReference type="InterPro" id="IPR028098">
    <property type="entry name" value="Glyco_trans_4-like_N"/>
</dbReference>
<dbReference type="PANTHER" id="PTHR46401:SF8">
    <property type="entry name" value="BLL6006 PROTEIN"/>
    <property type="match status" value="1"/>
</dbReference>
<organism evidence="3 4">
    <name type="scientific">Autumnicola psychrophila</name>
    <dbReference type="NCBI Taxonomy" id="3075592"/>
    <lineage>
        <taxon>Bacteria</taxon>
        <taxon>Pseudomonadati</taxon>
        <taxon>Bacteroidota</taxon>
        <taxon>Flavobacteriia</taxon>
        <taxon>Flavobacteriales</taxon>
        <taxon>Flavobacteriaceae</taxon>
        <taxon>Autumnicola</taxon>
    </lineage>
</organism>
<dbReference type="Pfam" id="PF00534">
    <property type="entry name" value="Glycos_transf_1"/>
    <property type="match status" value="1"/>
</dbReference>
<dbReference type="InterPro" id="IPR001296">
    <property type="entry name" value="Glyco_trans_1"/>
</dbReference>
<dbReference type="Pfam" id="PF13439">
    <property type="entry name" value="Glyco_transf_4"/>
    <property type="match status" value="1"/>
</dbReference>
<dbReference type="GO" id="GO:0016757">
    <property type="term" value="F:glycosyltransferase activity"/>
    <property type="evidence" value="ECO:0007669"/>
    <property type="project" value="UniProtKB-KW"/>
</dbReference>
<dbReference type="EC" id="2.4.-.-" evidence="3"/>
<evidence type="ECO:0000313" key="3">
    <source>
        <dbReference type="EMBL" id="MDT0687640.1"/>
    </source>
</evidence>
<keyword evidence="3" id="KW-0808">Transferase</keyword>
<keyword evidence="4" id="KW-1185">Reference proteome</keyword>
<evidence type="ECO:0000259" key="1">
    <source>
        <dbReference type="Pfam" id="PF00534"/>
    </source>
</evidence>
<dbReference type="SUPFAM" id="SSF53756">
    <property type="entry name" value="UDP-Glycosyltransferase/glycogen phosphorylase"/>
    <property type="match status" value="1"/>
</dbReference>
<name>A0ABU3DVD6_9FLAO</name>
<evidence type="ECO:0000313" key="4">
    <source>
        <dbReference type="Proteomes" id="UP001253848"/>
    </source>
</evidence>
<gene>
    <name evidence="3" type="ORF">RM541_14820</name>
</gene>
<sequence>MTVYMEDNRMKILMTTDTVGGVWTYSLELCKALNEHNIEVHLAAMGAWPTAEQEREASKMANIVLYKSDYKLEWMQDPWEDLEKAHKWIASIYQTIHPDVVHFNNYAHIENFWSCPIVTVYHSCVQTWWQAVKGTSAPSAWSRYTALVKDSLNTSDIVVSPTKAILEKAVRVHNVKSPTDVIYNGRELEFSEEVEKENFILCMGRIWDEAKNLSLLSRIAKNLPWPVYIAGNNVNPNTGKEVEIENVRFLGELSSEEAWNMMQRAAIFASPTKYEPFGLAILEAAKAGCALALSNIETLKELWSSAASFFDPENPEDTEKEILQLIEDKEYREVMAKKAQSQSEAYNLQKMGSEYAALYKRLIVSRKTDINQLIPSL</sequence>
<feature type="domain" description="Glycosyl transferase family 1" evidence="1">
    <location>
        <begin position="191"/>
        <end position="341"/>
    </location>
</feature>
<dbReference type="Proteomes" id="UP001253848">
    <property type="component" value="Unassembled WGS sequence"/>
</dbReference>
<proteinExistence type="predicted"/>
<accession>A0ABU3DVD6</accession>
<protein>
    <submittedName>
        <fullName evidence="3">Glycosyltransferase</fullName>
        <ecNumber evidence="3">2.4.-.-</ecNumber>
    </submittedName>
</protein>
<dbReference type="RefSeq" id="WP_311500912.1">
    <property type="nucleotide sequence ID" value="NZ_JAVRHN010000012.1"/>
</dbReference>
<feature type="domain" description="Glycosyltransferase subfamily 4-like N-terminal" evidence="2">
    <location>
        <begin position="19"/>
        <end position="189"/>
    </location>
</feature>
<evidence type="ECO:0000259" key="2">
    <source>
        <dbReference type="Pfam" id="PF13439"/>
    </source>
</evidence>
<dbReference type="PANTHER" id="PTHR46401">
    <property type="entry name" value="GLYCOSYLTRANSFERASE WBBK-RELATED"/>
    <property type="match status" value="1"/>
</dbReference>
<dbReference type="Gene3D" id="3.40.50.2000">
    <property type="entry name" value="Glycogen Phosphorylase B"/>
    <property type="match status" value="2"/>
</dbReference>